<accession>F4R6F4</accession>
<proteinExistence type="predicted"/>
<dbReference type="VEuPathDB" id="FungiDB:MELLADRAFT_101620"/>
<feature type="region of interest" description="Disordered" evidence="1">
    <location>
        <begin position="137"/>
        <end position="158"/>
    </location>
</feature>
<protein>
    <submittedName>
        <fullName evidence="2">Uncharacterized protein</fullName>
    </submittedName>
</protein>
<keyword evidence="3" id="KW-1185">Reference proteome</keyword>
<name>F4R6F4_MELLP</name>
<evidence type="ECO:0000313" key="2">
    <source>
        <dbReference type="EMBL" id="EGG12470.1"/>
    </source>
</evidence>
<feature type="compositionally biased region" description="Basic and acidic residues" evidence="1">
    <location>
        <begin position="148"/>
        <end position="158"/>
    </location>
</feature>
<sequence>MSQPKSLLIIDKEHETTVLEKREESVQTVGPFPMLGGPEKAGKVFTVTGLRETQSDNVLVHPNRLSLSFIDAQPKLKRRTERIDTDEIDGGRQGVRSNASPQRVLNLLPTSSESTSVNSVEIDKKLVSSTKTKDMLSNLITNESNTHSTRDSIGRNPN</sequence>
<dbReference type="KEGG" id="mlr:MELLADRAFT_101620"/>
<dbReference type="RefSeq" id="XP_007404845.1">
    <property type="nucleotide sequence ID" value="XM_007404783.1"/>
</dbReference>
<dbReference type="HOGENOM" id="CLU_1669759_0_0_1"/>
<feature type="region of interest" description="Disordered" evidence="1">
    <location>
        <begin position="81"/>
        <end position="115"/>
    </location>
</feature>
<dbReference type="OrthoDB" id="2499311at2759"/>
<dbReference type="InParanoid" id="F4R6F4"/>
<reference evidence="3" key="1">
    <citation type="journal article" date="2011" name="Proc. Natl. Acad. Sci. U.S.A.">
        <title>Obligate biotrophy features unraveled by the genomic analysis of rust fungi.</title>
        <authorList>
            <person name="Duplessis S."/>
            <person name="Cuomo C.A."/>
            <person name="Lin Y.-C."/>
            <person name="Aerts A."/>
            <person name="Tisserant E."/>
            <person name="Veneault-Fourrey C."/>
            <person name="Joly D.L."/>
            <person name="Hacquard S."/>
            <person name="Amselem J."/>
            <person name="Cantarel B.L."/>
            <person name="Chiu R."/>
            <person name="Coutinho P.M."/>
            <person name="Feau N."/>
            <person name="Field M."/>
            <person name="Frey P."/>
            <person name="Gelhaye E."/>
            <person name="Goldberg J."/>
            <person name="Grabherr M.G."/>
            <person name="Kodira C.D."/>
            <person name="Kohler A."/>
            <person name="Kuees U."/>
            <person name="Lindquist E.A."/>
            <person name="Lucas S.M."/>
            <person name="Mago R."/>
            <person name="Mauceli E."/>
            <person name="Morin E."/>
            <person name="Murat C."/>
            <person name="Pangilinan J.L."/>
            <person name="Park R."/>
            <person name="Pearson M."/>
            <person name="Quesneville H."/>
            <person name="Rouhier N."/>
            <person name="Sakthikumar S."/>
            <person name="Salamov A.A."/>
            <person name="Schmutz J."/>
            <person name="Selles B."/>
            <person name="Shapiro H."/>
            <person name="Tanguay P."/>
            <person name="Tuskan G.A."/>
            <person name="Henrissat B."/>
            <person name="Van de Peer Y."/>
            <person name="Rouze P."/>
            <person name="Ellis J.G."/>
            <person name="Dodds P.N."/>
            <person name="Schein J.E."/>
            <person name="Zhong S."/>
            <person name="Hamelin R.C."/>
            <person name="Grigoriev I.V."/>
            <person name="Szabo L.J."/>
            <person name="Martin F."/>
        </authorList>
    </citation>
    <scope>NUCLEOTIDE SEQUENCE [LARGE SCALE GENOMIC DNA]</scope>
    <source>
        <strain evidence="3">98AG31 / pathotype 3-4-7</strain>
    </source>
</reference>
<feature type="compositionally biased region" description="Polar residues" evidence="1">
    <location>
        <begin position="138"/>
        <end position="147"/>
    </location>
</feature>
<organism evidence="3">
    <name type="scientific">Melampsora larici-populina (strain 98AG31 / pathotype 3-4-7)</name>
    <name type="common">Poplar leaf rust fungus</name>
    <dbReference type="NCBI Taxonomy" id="747676"/>
    <lineage>
        <taxon>Eukaryota</taxon>
        <taxon>Fungi</taxon>
        <taxon>Dikarya</taxon>
        <taxon>Basidiomycota</taxon>
        <taxon>Pucciniomycotina</taxon>
        <taxon>Pucciniomycetes</taxon>
        <taxon>Pucciniales</taxon>
        <taxon>Melampsoraceae</taxon>
        <taxon>Melampsora</taxon>
    </lineage>
</organism>
<dbReference type="Proteomes" id="UP000001072">
    <property type="component" value="Unassembled WGS sequence"/>
</dbReference>
<dbReference type="EMBL" id="GL883091">
    <property type="protein sequence ID" value="EGG12470.1"/>
    <property type="molecule type" value="Genomic_DNA"/>
</dbReference>
<gene>
    <name evidence="2" type="ORF">MELLADRAFT_101620</name>
</gene>
<evidence type="ECO:0000313" key="3">
    <source>
        <dbReference type="Proteomes" id="UP000001072"/>
    </source>
</evidence>
<dbReference type="GeneID" id="18921416"/>
<evidence type="ECO:0000256" key="1">
    <source>
        <dbReference type="SAM" id="MobiDB-lite"/>
    </source>
</evidence>
<dbReference type="AlphaFoldDB" id="F4R6F4"/>